<feature type="binding site" evidence="7">
    <location>
        <begin position="535"/>
        <end position="538"/>
    </location>
    <ligand>
        <name>ATP</name>
        <dbReference type="ChEBI" id="CHEBI:30616"/>
    </ligand>
</feature>
<comment type="caution">
    <text evidence="9">The sequence shown here is derived from an EMBL/GenBank/DDBJ whole genome shotgun (WGS) entry which is preliminary data.</text>
</comment>
<dbReference type="InterPro" id="IPR002312">
    <property type="entry name" value="Asp/Asn-tRNA-synth_IIb"/>
</dbReference>
<keyword evidence="2 7" id="KW-0436">Ligase</keyword>
<dbReference type="EC" id="6.1.1.12" evidence="7"/>
<dbReference type="PANTHER" id="PTHR22594:SF5">
    <property type="entry name" value="ASPARTATE--TRNA LIGASE, MITOCHONDRIAL"/>
    <property type="match status" value="1"/>
</dbReference>
<dbReference type="InterPro" id="IPR006195">
    <property type="entry name" value="aa-tRNA-synth_II"/>
</dbReference>
<feature type="binding site" evidence="7">
    <location>
        <position position="228"/>
    </location>
    <ligand>
        <name>ATP</name>
        <dbReference type="ChEBI" id="CHEBI:30616"/>
    </ligand>
</feature>
<keyword evidence="6 7" id="KW-0030">Aminoacyl-tRNA synthetase</keyword>
<dbReference type="SUPFAM" id="SSF55681">
    <property type="entry name" value="Class II aaRS and biotin synthetases"/>
    <property type="match status" value="1"/>
</dbReference>
<dbReference type="PROSITE" id="PS50862">
    <property type="entry name" value="AA_TRNA_LIGASE_II"/>
    <property type="match status" value="1"/>
</dbReference>
<dbReference type="GO" id="GO:0003676">
    <property type="term" value="F:nucleic acid binding"/>
    <property type="evidence" value="ECO:0007669"/>
    <property type="project" value="InterPro"/>
</dbReference>
<dbReference type="PRINTS" id="PR01042">
    <property type="entry name" value="TRNASYNTHASP"/>
</dbReference>
<dbReference type="InterPro" id="IPR045864">
    <property type="entry name" value="aa-tRNA-synth_II/BPL/LPL"/>
</dbReference>
<dbReference type="InterPro" id="IPR004524">
    <property type="entry name" value="Asp-tRNA-ligase_1"/>
</dbReference>
<dbReference type="InterPro" id="IPR029351">
    <property type="entry name" value="GAD_dom"/>
</dbReference>
<keyword evidence="3 7" id="KW-0547">Nucleotide-binding</keyword>
<feature type="domain" description="Aminoacyl-transfer RNA synthetases class-II family profile" evidence="8">
    <location>
        <begin position="140"/>
        <end position="556"/>
    </location>
</feature>
<dbReference type="Pfam" id="PF02938">
    <property type="entry name" value="GAD"/>
    <property type="match status" value="1"/>
</dbReference>
<dbReference type="AlphaFoldDB" id="A0A940DNF9"/>
<comment type="catalytic activity">
    <reaction evidence="7">
        <text>tRNA(Asp) + L-aspartate + ATP = L-aspartyl-tRNA(Asp) + AMP + diphosphate</text>
        <dbReference type="Rhea" id="RHEA:19649"/>
        <dbReference type="Rhea" id="RHEA-COMP:9660"/>
        <dbReference type="Rhea" id="RHEA-COMP:9678"/>
        <dbReference type="ChEBI" id="CHEBI:29991"/>
        <dbReference type="ChEBI" id="CHEBI:30616"/>
        <dbReference type="ChEBI" id="CHEBI:33019"/>
        <dbReference type="ChEBI" id="CHEBI:78442"/>
        <dbReference type="ChEBI" id="CHEBI:78516"/>
        <dbReference type="ChEBI" id="CHEBI:456215"/>
        <dbReference type="EC" id="6.1.1.12"/>
    </reaction>
</comment>
<comment type="similarity">
    <text evidence="1 7">Belongs to the class-II aminoacyl-tRNA synthetase family. Type 1 subfamily.</text>
</comment>
<reference evidence="9" key="1">
    <citation type="submission" date="2020-10" db="EMBL/GenBank/DDBJ databases">
        <authorList>
            <person name="Gilroy R."/>
        </authorList>
    </citation>
    <scope>NUCLEOTIDE SEQUENCE</scope>
    <source>
        <strain evidence="9">F1-3629</strain>
    </source>
</reference>
<evidence type="ECO:0000259" key="8">
    <source>
        <dbReference type="PROSITE" id="PS50862"/>
    </source>
</evidence>
<feature type="binding site" evidence="7">
    <location>
        <begin position="219"/>
        <end position="221"/>
    </location>
    <ligand>
        <name>ATP</name>
        <dbReference type="ChEBI" id="CHEBI:30616"/>
    </ligand>
</feature>
<dbReference type="CDD" id="cd00777">
    <property type="entry name" value="AspRS_core"/>
    <property type="match status" value="1"/>
</dbReference>
<protein>
    <recommendedName>
        <fullName evidence="7">Aspartate--tRNA ligase</fullName>
        <ecNumber evidence="7">6.1.1.12</ecNumber>
    </recommendedName>
    <alternativeName>
        <fullName evidence="7">Aspartyl-tRNA synthetase</fullName>
        <shortName evidence="7">AspRS</shortName>
    </alternativeName>
</protein>
<accession>A0A940DNF9</accession>
<dbReference type="Pfam" id="PF00152">
    <property type="entry name" value="tRNA-synt_2"/>
    <property type="match status" value="1"/>
</dbReference>
<dbReference type="PANTHER" id="PTHR22594">
    <property type="entry name" value="ASPARTYL/LYSYL-TRNA SYNTHETASE"/>
    <property type="match status" value="1"/>
</dbReference>
<keyword evidence="5 7" id="KW-0648">Protein biosynthesis</keyword>
<evidence type="ECO:0000313" key="10">
    <source>
        <dbReference type="Proteomes" id="UP000771749"/>
    </source>
</evidence>
<name>A0A940DNF9_9BACT</name>
<evidence type="ECO:0000256" key="2">
    <source>
        <dbReference type="ARBA" id="ARBA00022598"/>
    </source>
</evidence>
<evidence type="ECO:0000256" key="4">
    <source>
        <dbReference type="ARBA" id="ARBA00022840"/>
    </source>
</evidence>
<dbReference type="GO" id="GO:0005524">
    <property type="term" value="F:ATP binding"/>
    <property type="evidence" value="ECO:0007669"/>
    <property type="project" value="UniProtKB-UniRule"/>
</dbReference>
<feature type="region of interest" description="Aspartate" evidence="7">
    <location>
        <begin position="197"/>
        <end position="200"/>
    </location>
</feature>
<comment type="function">
    <text evidence="7">Catalyzes the attachment of L-aspartate to tRNA(Asp) in a two-step reaction: L-aspartate is first activated by ATP to form Asp-AMP and then transferred to the acceptor end of tRNA(Asp).</text>
</comment>
<dbReference type="HAMAP" id="MF_00044">
    <property type="entry name" value="Asp_tRNA_synth_type1"/>
    <property type="match status" value="1"/>
</dbReference>
<feature type="binding site" evidence="7">
    <location>
        <position position="483"/>
    </location>
    <ligand>
        <name>ATP</name>
        <dbReference type="ChEBI" id="CHEBI:30616"/>
    </ligand>
</feature>
<evidence type="ECO:0000313" key="9">
    <source>
        <dbReference type="EMBL" id="MBO8453585.1"/>
    </source>
</evidence>
<evidence type="ECO:0000256" key="7">
    <source>
        <dbReference type="HAMAP-Rule" id="MF_00044"/>
    </source>
</evidence>
<reference evidence="9" key="2">
    <citation type="journal article" date="2021" name="PeerJ">
        <title>Extensive microbial diversity within the chicken gut microbiome revealed by metagenomics and culture.</title>
        <authorList>
            <person name="Gilroy R."/>
            <person name="Ravi A."/>
            <person name="Getino M."/>
            <person name="Pursley I."/>
            <person name="Horton D.L."/>
            <person name="Alikhan N.F."/>
            <person name="Baker D."/>
            <person name="Gharbi K."/>
            <person name="Hall N."/>
            <person name="Watson M."/>
            <person name="Adriaenssens E.M."/>
            <person name="Foster-Nyarko E."/>
            <person name="Jarju S."/>
            <person name="Secka A."/>
            <person name="Antonio M."/>
            <person name="Oren A."/>
            <person name="Chaudhuri R.R."/>
            <person name="La Ragione R."/>
            <person name="Hildebrand F."/>
            <person name="Pallen M.J."/>
        </authorList>
    </citation>
    <scope>NUCLEOTIDE SEQUENCE</scope>
    <source>
        <strain evidence="9">F1-3629</strain>
    </source>
</reference>
<evidence type="ECO:0000256" key="6">
    <source>
        <dbReference type="ARBA" id="ARBA00023146"/>
    </source>
</evidence>
<comment type="subunit">
    <text evidence="7">Homodimer.</text>
</comment>
<dbReference type="GO" id="GO:0005737">
    <property type="term" value="C:cytoplasm"/>
    <property type="evidence" value="ECO:0007669"/>
    <property type="project" value="UniProtKB-SubCell"/>
</dbReference>
<feature type="binding site" evidence="7">
    <location>
        <position position="219"/>
    </location>
    <ligand>
        <name>L-aspartate</name>
        <dbReference type="ChEBI" id="CHEBI:29991"/>
    </ligand>
</feature>
<dbReference type="Proteomes" id="UP000771749">
    <property type="component" value="Unassembled WGS sequence"/>
</dbReference>
<dbReference type="SUPFAM" id="SSF50249">
    <property type="entry name" value="Nucleic acid-binding proteins"/>
    <property type="match status" value="1"/>
</dbReference>
<dbReference type="InterPro" id="IPR004365">
    <property type="entry name" value="NA-bd_OB_tRNA"/>
</dbReference>
<dbReference type="NCBIfam" id="TIGR00459">
    <property type="entry name" value="aspS_bact"/>
    <property type="match status" value="1"/>
</dbReference>
<dbReference type="InterPro" id="IPR004115">
    <property type="entry name" value="GAD-like_sf"/>
</dbReference>
<evidence type="ECO:0000256" key="1">
    <source>
        <dbReference type="ARBA" id="ARBA00006303"/>
    </source>
</evidence>
<sequence length="590" mass="66850">MYRTHTCGELRISDVGKTVTLAGWVQRTRKLGGMTFIDLRDRYGITQFAVDSTAAEELQSAANSLGREYVIQATGEVIERQSKNAKMPTGDIEIRLSGLNVLNKAQTPPFTIEDESDGGEELRAKYRYLDLRRNPLRKALELRHRLAHEVRNYLDGLGFMEIETPYLIKSTPEGARDFVVPSRMNPGQFYALPQSPQTFKQLLMVAGYDRYFQIVRCFRDEDLRADRQPEFTQIDCEMSFVERDDVLNTFEGMMRTLFKNVLNVDIPNPIPRMSWFDAMDRYGSDKPDIRYGMTIHEITSDVQGHGFSVFDSVEYVGAIAVEGLASYTRKQLDELTEWVKRPQVGAKGLVYIKVNTDGSIKSSVDKFYTPEELKAVAEKAGATAGDLVLVLCGPKRKTQTMLGVLRIEMGGRLGLRDPHVFAPLWVVDFPLLEWDDETSRFYAMHHPFTAPKPEQLDLFYSDKKEDLEKVCANAYDFVLNGTELGGGSIRIHDAKVQQRMFEVLGFSDEDAQYKFGFIINAFKFGAPPHGGLAFGFDRMCALFGGQETIRDFIAFPKNNQGRDVMIDSPSYIDQVQMDELCLVSTAENKK</sequence>
<dbReference type="Gene3D" id="2.40.50.140">
    <property type="entry name" value="Nucleic acid-binding proteins"/>
    <property type="match status" value="1"/>
</dbReference>
<dbReference type="InterPro" id="IPR047089">
    <property type="entry name" value="Asp-tRNA-ligase_1_N"/>
</dbReference>
<evidence type="ECO:0000256" key="3">
    <source>
        <dbReference type="ARBA" id="ARBA00022741"/>
    </source>
</evidence>
<feature type="binding site" evidence="7">
    <location>
        <position position="445"/>
    </location>
    <ligand>
        <name>L-aspartate</name>
        <dbReference type="ChEBI" id="CHEBI:29991"/>
    </ligand>
</feature>
<comment type="caution">
    <text evidence="7">Lacks conserved residue(s) required for the propagation of feature annotation.</text>
</comment>
<gene>
    <name evidence="7 9" type="primary">aspS</name>
    <name evidence="9" type="ORF">IAC07_02525</name>
</gene>
<dbReference type="CDD" id="cd04317">
    <property type="entry name" value="EcAspRS_like_N"/>
    <property type="match status" value="1"/>
</dbReference>
<dbReference type="Gene3D" id="3.30.1360.30">
    <property type="entry name" value="GAD-like domain"/>
    <property type="match status" value="1"/>
</dbReference>
<proteinExistence type="inferred from homology"/>
<dbReference type="GO" id="GO:0004815">
    <property type="term" value="F:aspartate-tRNA ligase activity"/>
    <property type="evidence" value="ECO:0007669"/>
    <property type="project" value="UniProtKB-UniRule"/>
</dbReference>
<dbReference type="EMBL" id="JADIMJ010000040">
    <property type="protein sequence ID" value="MBO8453585.1"/>
    <property type="molecule type" value="Genomic_DNA"/>
</dbReference>
<organism evidence="9 10">
    <name type="scientific">Candidatus Cryptobacteroides gallistercoris</name>
    <dbReference type="NCBI Taxonomy" id="2840765"/>
    <lineage>
        <taxon>Bacteria</taxon>
        <taxon>Pseudomonadati</taxon>
        <taxon>Bacteroidota</taxon>
        <taxon>Bacteroidia</taxon>
        <taxon>Bacteroidales</taxon>
        <taxon>Candidatus Cryptobacteroides</taxon>
    </lineage>
</organism>
<dbReference type="SUPFAM" id="SSF55261">
    <property type="entry name" value="GAD domain-like"/>
    <property type="match status" value="1"/>
</dbReference>
<comment type="subcellular location">
    <subcellularLocation>
        <location evidence="7">Cytoplasm</location>
    </subcellularLocation>
</comment>
<feature type="binding site" evidence="7">
    <location>
        <position position="173"/>
    </location>
    <ligand>
        <name>L-aspartate</name>
        <dbReference type="ChEBI" id="CHEBI:29991"/>
    </ligand>
</feature>
<feature type="binding site" evidence="7">
    <location>
        <position position="490"/>
    </location>
    <ligand>
        <name>L-aspartate</name>
        <dbReference type="ChEBI" id="CHEBI:29991"/>
    </ligand>
</feature>
<dbReference type="GO" id="GO:0006422">
    <property type="term" value="P:aspartyl-tRNA aminoacylation"/>
    <property type="evidence" value="ECO:0007669"/>
    <property type="project" value="UniProtKB-UniRule"/>
</dbReference>
<dbReference type="InterPro" id="IPR047090">
    <property type="entry name" value="AspRS_core"/>
</dbReference>
<keyword evidence="4 7" id="KW-0067">ATP-binding</keyword>
<dbReference type="Pfam" id="PF01336">
    <property type="entry name" value="tRNA_anti-codon"/>
    <property type="match status" value="1"/>
</dbReference>
<dbReference type="Gene3D" id="3.30.930.10">
    <property type="entry name" value="Bira Bifunctional Protein, Domain 2"/>
    <property type="match status" value="1"/>
</dbReference>
<dbReference type="InterPro" id="IPR012340">
    <property type="entry name" value="NA-bd_OB-fold"/>
</dbReference>
<keyword evidence="7" id="KW-0963">Cytoplasm</keyword>
<dbReference type="NCBIfam" id="NF001750">
    <property type="entry name" value="PRK00476.1"/>
    <property type="match status" value="1"/>
</dbReference>
<dbReference type="InterPro" id="IPR004364">
    <property type="entry name" value="Aa-tRNA-synt_II"/>
</dbReference>
<evidence type="ECO:0000256" key="5">
    <source>
        <dbReference type="ARBA" id="ARBA00022917"/>
    </source>
</evidence>